<dbReference type="InterPro" id="IPR021074">
    <property type="entry name" value="Formate_DH_dsu"/>
</dbReference>
<reference evidence="1 2" key="1">
    <citation type="submission" date="2020-08" db="EMBL/GenBank/DDBJ databases">
        <title>Genomic Encyclopedia of Type Strains, Phase IV (KMG-IV): sequencing the most valuable type-strain genomes for metagenomic binning, comparative biology and taxonomic classification.</title>
        <authorList>
            <person name="Goeker M."/>
        </authorList>
    </citation>
    <scope>NUCLEOTIDE SEQUENCE [LARGE SCALE GENOMIC DNA]</scope>
    <source>
        <strain evidence="1 2">DSM 102238</strain>
    </source>
</reference>
<protein>
    <submittedName>
        <fullName evidence="1">Formate dehydrogenase subunit delta</fullName>
        <ecNumber evidence="1">1.17.1.9</ecNumber>
    </submittedName>
</protein>
<dbReference type="Proteomes" id="UP000542776">
    <property type="component" value="Unassembled WGS sequence"/>
</dbReference>
<keyword evidence="1" id="KW-0560">Oxidoreductase</keyword>
<gene>
    <name evidence="1" type="ORF">GGR04_002296</name>
</gene>
<evidence type="ECO:0000313" key="1">
    <source>
        <dbReference type="EMBL" id="MBB3998455.1"/>
    </source>
</evidence>
<proteinExistence type="predicted"/>
<name>A0A7W6EBU9_9HYPH</name>
<organism evidence="1 2">
    <name type="scientific">Aureimonas pseudogalii</name>
    <dbReference type="NCBI Taxonomy" id="1744844"/>
    <lineage>
        <taxon>Bacteria</taxon>
        <taxon>Pseudomonadati</taxon>
        <taxon>Pseudomonadota</taxon>
        <taxon>Alphaproteobacteria</taxon>
        <taxon>Hyphomicrobiales</taxon>
        <taxon>Aurantimonadaceae</taxon>
        <taxon>Aureimonas</taxon>
    </lineage>
</organism>
<comment type="caution">
    <text evidence="1">The sequence shown here is derived from an EMBL/GenBank/DDBJ whole genome shotgun (WGS) entry which is preliminary data.</text>
</comment>
<dbReference type="EMBL" id="JACIEK010000005">
    <property type="protein sequence ID" value="MBB3998455.1"/>
    <property type="molecule type" value="Genomic_DNA"/>
</dbReference>
<keyword evidence="2" id="KW-1185">Reference proteome</keyword>
<sequence length="91" mass="9992">MPPEKLIRMANQIATFCQSNPDGARHTASVADHINSYWEPRMRSQLFAAYEGGETAGFHPLVLDAMTAIRRPKEPLEARTSIEGEGPAEPG</sequence>
<dbReference type="AlphaFoldDB" id="A0A7W6EBU9"/>
<dbReference type="GO" id="GO:0008863">
    <property type="term" value="F:formate dehydrogenase (NAD+) activity"/>
    <property type="evidence" value="ECO:0007669"/>
    <property type="project" value="UniProtKB-EC"/>
</dbReference>
<dbReference type="EC" id="1.17.1.9" evidence="1"/>
<dbReference type="Pfam" id="PF11390">
    <property type="entry name" value="FdsD"/>
    <property type="match status" value="1"/>
</dbReference>
<dbReference type="RefSeq" id="WP_183200003.1">
    <property type="nucleotide sequence ID" value="NZ_JACIEK010000005.1"/>
</dbReference>
<accession>A0A7W6EBU9</accession>
<evidence type="ECO:0000313" key="2">
    <source>
        <dbReference type="Proteomes" id="UP000542776"/>
    </source>
</evidence>